<keyword evidence="10" id="KW-1134">Transmembrane beta strand</keyword>
<dbReference type="STRING" id="414048.SAMN04489864_108114"/>
<keyword evidence="7" id="KW-0653">Protein transport</keyword>
<evidence type="ECO:0000259" key="12">
    <source>
        <dbReference type="PROSITE" id="PS52015"/>
    </source>
</evidence>
<dbReference type="Pfam" id="PF03544">
    <property type="entry name" value="TonB_C"/>
    <property type="match status" value="1"/>
</dbReference>
<proteinExistence type="inferred from homology"/>
<dbReference type="GO" id="GO:0015031">
    <property type="term" value="P:protein transport"/>
    <property type="evidence" value="ECO:0007669"/>
    <property type="project" value="UniProtKB-KW"/>
</dbReference>
<dbReference type="GO" id="GO:0098797">
    <property type="term" value="C:plasma membrane protein complex"/>
    <property type="evidence" value="ECO:0007669"/>
    <property type="project" value="TreeGrafter"/>
</dbReference>
<feature type="domain" description="TonB C-terminal" evidence="12">
    <location>
        <begin position="474"/>
        <end position="571"/>
    </location>
</feature>
<accession>A0A1I2YVL7</accession>
<keyword evidence="4" id="KW-1003">Cell membrane</keyword>
<evidence type="ECO:0000256" key="8">
    <source>
        <dbReference type="ARBA" id="ARBA00022989"/>
    </source>
</evidence>
<feature type="transmembrane region" description="Helical" evidence="11">
    <location>
        <begin position="6"/>
        <end position="24"/>
    </location>
</feature>
<keyword evidence="3 10" id="KW-0813">Transport</keyword>
<dbReference type="Pfam" id="PF07715">
    <property type="entry name" value="Plug"/>
    <property type="match status" value="1"/>
</dbReference>
<reference evidence="13 14" key="1">
    <citation type="submission" date="2016-10" db="EMBL/GenBank/DDBJ databases">
        <authorList>
            <person name="de Groot N.N."/>
        </authorList>
    </citation>
    <scope>NUCLEOTIDE SEQUENCE [LARGE SCALE GENOMIC DNA]</scope>
    <source>
        <strain evidence="13 14">DSM 18684</strain>
    </source>
</reference>
<sequence length="657" mass="74338">MSWAHYLLQVNIYLVVFFCFYKLLLDKETYFILNRIYLIGSGLLSLTIPFLRFEWLATQPVAQRMYTGVDQLSGFVSQVSIVDQSSEKFNWGNLVVAIYVSGIIFFIIRFIYQLKAVNKMFYNVNSGAAFSFLNRKAIAEDVPEPETIHLHEEIHIKQKHTIDVIFFELLAIFTWFNPIIYAYKYTVKNIHEFLADEAAANFQGDKETYSLLLLSQAFGARPSDLTNGFFTKSLIKKRIFMLHKQRSKKTAMLKYGLFVPLFALTLILSSATIRKNNRLIEVAEHIPLNDIKAAVTETIEPLRILNIEIAPRVYNTNPKIFNTAKNNLISNSNKAWDGFYNFLGNTIKYPKEAMNKQIEGDVRINFKVETGKIQDVNVVGDLGYQTKQEVKQSVLAFTKELPADDGNYSFITAFKLTQLTSKEEAIANEAPNGYNELPKLVVRGYATPAKKEGVIEENIVYSHVSMSSPPSYPGGIQKFYHWLANTIKYPSMATDNRVQGTIYISFTVEKDGTLTDIKADGRKLGYGLEEEATRVVKVSKRWNPGLLNGRPVRVKYNIPIKFAMPNETAKLKLTSSEPYNASLATSIKLKGSNLNQESNPLYIIDGEKQDHLAINNLKPETIESISILKDGSANSLYGIEGKNGVILITTKKESLTK</sequence>
<dbReference type="InterPro" id="IPR037066">
    <property type="entry name" value="Plug_dom_sf"/>
</dbReference>
<dbReference type="InterPro" id="IPR039426">
    <property type="entry name" value="TonB-dep_rcpt-like"/>
</dbReference>
<evidence type="ECO:0000256" key="7">
    <source>
        <dbReference type="ARBA" id="ARBA00022927"/>
    </source>
</evidence>
<dbReference type="InterPro" id="IPR023997">
    <property type="entry name" value="TonB-dep_OMP_SusC/RagA_CS"/>
</dbReference>
<evidence type="ECO:0000256" key="4">
    <source>
        <dbReference type="ARBA" id="ARBA00022475"/>
    </source>
</evidence>
<evidence type="ECO:0000313" key="14">
    <source>
        <dbReference type="Proteomes" id="UP000199666"/>
    </source>
</evidence>
<keyword evidence="6 10" id="KW-0812">Transmembrane</keyword>
<keyword evidence="14" id="KW-1185">Reference proteome</keyword>
<dbReference type="AlphaFoldDB" id="A0A1I2YVL7"/>
<dbReference type="Pfam" id="PF05569">
    <property type="entry name" value="Peptidase_M56"/>
    <property type="match status" value="1"/>
</dbReference>
<comment type="subcellular location">
    <subcellularLocation>
        <location evidence="1">Cell inner membrane</location>
        <topology evidence="1">Single-pass membrane protein</topology>
        <orientation evidence="1">Periplasmic side</orientation>
    </subcellularLocation>
    <subcellularLocation>
        <location evidence="10">Cell outer membrane</location>
        <topology evidence="10">Multi-pass membrane protein</topology>
    </subcellularLocation>
</comment>
<evidence type="ECO:0000256" key="11">
    <source>
        <dbReference type="SAM" id="Phobius"/>
    </source>
</evidence>
<feature type="transmembrane region" description="Helical" evidence="11">
    <location>
        <begin position="36"/>
        <end position="55"/>
    </location>
</feature>
<evidence type="ECO:0000313" key="13">
    <source>
        <dbReference type="EMBL" id="SFH29672.1"/>
    </source>
</evidence>
<keyword evidence="5" id="KW-0997">Cell inner membrane</keyword>
<dbReference type="PROSITE" id="PS52015">
    <property type="entry name" value="TONB_CTD"/>
    <property type="match status" value="1"/>
</dbReference>
<dbReference type="NCBIfam" id="TIGR01352">
    <property type="entry name" value="tonB_Cterm"/>
    <property type="match status" value="1"/>
</dbReference>
<dbReference type="PANTHER" id="PTHR33446:SF2">
    <property type="entry name" value="PROTEIN TONB"/>
    <property type="match status" value="1"/>
</dbReference>
<dbReference type="EMBL" id="FOPP01000008">
    <property type="protein sequence ID" value="SFH29672.1"/>
    <property type="molecule type" value="Genomic_DNA"/>
</dbReference>
<dbReference type="SUPFAM" id="SSF74653">
    <property type="entry name" value="TolA/TonB C-terminal domain"/>
    <property type="match status" value="1"/>
</dbReference>
<keyword evidence="9 10" id="KW-0472">Membrane</keyword>
<dbReference type="RefSeq" id="WP_090995397.1">
    <property type="nucleotide sequence ID" value="NZ_FOPP01000008.1"/>
</dbReference>
<dbReference type="InterPro" id="IPR006260">
    <property type="entry name" value="TonB/TolA_C"/>
</dbReference>
<evidence type="ECO:0000256" key="10">
    <source>
        <dbReference type="PROSITE-ProRule" id="PRU01360"/>
    </source>
</evidence>
<dbReference type="Gene3D" id="3.30.1150.10">
    <property type="match status" value="2"/>
</dbReference>
<dbReference type="PROSITE" id="PS52016">
    <property type="entry name" value="TONB_DEPENDENT_REC_3"/>
    <property type="match status" value="1"/>
</dbReference>
<dbReference type="PANTHER" id="PTHR33446">
    <property type="entry name" value="PROTEIN TONB-RELATED"/>
    <property type="match status" value="1"/>
</dbReference>
<gene>
    <name evidence="13" type="ORF">SAMN04489864_108114</name>
</gene>
<feature type="transmembrane region" description="Helical" evidence="11">
    <location>
        <begin position="91"/>
        <end position="112"/>
    </location>
</feature>
<dbReference type="Gene3D" id="2.170.130.10">
    <property type="entry name" value="TonB-dependent receptor, plug domain"/>
    <property type="match status" value="1"/>
</dbReference>
<evidence type="ECO:0000256" key="6">
    <source>
        <dbReference type="ARBA" id="ARBA00022692"/>
    </source>
</evidence>
<dbReference type="GO" id="GO:0055085">
    <property type="term" value="P:transmembrane transport"/>
    <property type="evidence" value="ECO:0007669"/>
    <property type="project" value="InterPro"/>
</dbReference>
<keyword evidence="10" id="KW-0998">Cell outer membrane</keyword>
<dbReference type="InterPro" id="IPR051045">
    <property type="entry name" value="TonB-dependent_transducer"/>
</dbReference>
<feature type="transmembrane region" description="Helical" evidence="11">
    <location>
        <begin position="251"/>
        <end position="271"/>
    </location>
</feature>
<dbReference type="SUPFAM" id="SSF56935">
    <property type="entry name" value="Porins"/>
    <property type="match status" value="1"/>
</dbReference>
<comment type="similarity">
    <text evidence="10">Belongs to the TonB-dependent receptor family.</text>
</comment>
<dbReference type="Proteomes" id="UP000199666">
    <property type="component" value="Unassembled WGS sequence"/>
</dbReference>
<dbReference type="GO" id="GO:0031992">
    <property type="term" value="F:energy transducer activity"/>
    <property type="evidence" value="ECO:0007669"/>
    <property type="project" value="TreeGrafter"/>
</dbReference>
<dbReference type="NCBIfam" id="TIGR04057">
    <property type="entry name" value="SusC_RagA_signa"/>
    <property type="match status" value="1"/>
</dbReference>
<comment type="similarity">
    <text evidence="2">Belongs to the TonB family.</text>
</comment>
<dbReference type="OrthoDB" id="649093at2"/>
<organism evidence="13 14">
    <name type="scientific">Pedobacter insulae</name>
    <dbReference type="NCBI Taxonomy" id="414048"/>
    <lineage>
        <taxon>Bacteria</taxon>
        <taxon>Pseudomonadati</taxon>
        <taxon>Bacteroidota</taxon>
        <taxon>Sphingobacteriia</taxon>
        <taxon>Sphingobacteriales</taxon>
        <taxon>Sphingobacteriaceae</taxon>
        <taxon>Pedobacter</taxon>
    </lineage>
</organism>
<protein>
    <submittedName>
        <fullName evidence="13">TonB family C-terminal domain-containing protein</fullName>
    </submittedName>
</protein>
<dbReference type="InterPro" id="IPR037682">
    <property type="entry name" value="TonB_C"/>
</dbReference>
<evidence type="ECO:0000256" key="3">
    <source>
        <dbReference type="ARBA" id="ARBA00022448"/>
    </source>
</evidence>
<evidence type="ECO:0000256" key="1">
    <source>
        <dbReference type="ARBA" id="ARBA00004383"/>
    </source>
</evidence>
<evidence type="ECO:0000256" key="9">
    <source>
        <dbReference type="ARBA" id="ARBA00023136"/>
    </source>
</evidence>
<dbReference type="InterPro" id="IPR008756">
    <property type="entry name" value="Peptidase_M56"/>
</dbReference>
<dbReference type="InterPro" id="IPR012910">
    <property type="entry name" value="Plug_dom"/>
</dbReference>
<evidence type="ECO:0000256" key="2">
    <source>
        <dbReference type="ARBA" id="ARBA00006555"/>
    </source>
</evidence>
<name>A0A1I2YVL7_9SPHI</name>
<keyword evidence="8 11" id="KW-1133">Transmembrane helix</keyword>
<evidence type="ECO:0000256" key="5">
    <source>
        <dbReference type="ARBA" id="ARBA00022519"/>
    </source>
</evidence>
<dbReference type="GO" id="GO:0009279">
    <property type="term" value="C:cell outer membrane"/>
    <property type="evidence" value="ECO:0007669"/>
    <property type="project" value="UniProtKB-SubCell"/>
</dbReference>